<dbReference type="EMBL" id="OU015567">
    <property type="protein sequence ID" value="CAG5114346.1"/>
    <property type="molecule type" value="Genomic_DNA"/>
</dbReference>
<dbReference type="Proteomes" id="UP001158576">
    <property type="component" value="Chromosome 2"/>
</dbReference>
<organism evidence="2 3">
    <name type="scientific">Oikopleura dioica</name>
    <name type="common">Tunicate</name>
    <dbReference type="NCBI Taxonomy" id="34765"/>
    <lineage>
        <taxon>Eukaryota</taxon>
        <taxon>Metazoa</taxon>
        <taxon>Chordata</taxon>
        <taxon>Tunicata</taxon>
        <taxon>Appendicularia</taxon>
        <taxon>Copelata</taxon>
        <taxon>Oikopleuridae</taxon>
        <taxon>Oikopleura</taxon>
    </lineage>
</organism>
<protein>
    <submittedName>
        <fullName evidence="2">Oidioi.mRNA.OKI2018_I69.chr2.g8405.t1.cds</fullName>
    </submittedName>
</protein>
<evidence type="ECO:0000256" key="1">
    <source>
        <dbReference type="SAM" id="Phobius"/>
    </source>
</evidence>
<keyword evidence="1" id="KW-0812">Transmembrane</keyword>
<feature type="transmembrane region" description="Helical" evidence="1">
    <location>
        <begin position="12"/>
        <end position="34"/>
    </location>
</feature>
<feature type="transmembrane region" description="Helical" evidence="1">
    <location>
        <begin position="70"/>
        <end position="94"/>
    </location>
</feature>
<keyword evidence="1" id="KW-1133">Transmembrane helix</keyword>
<reference evidence="2 3" key="1">
    <citation type="submission" date="2021-04" db="EMBL/GenBank/DDBJ databases">
        <authorList>
            <person name="Bliznina A."/>
        </authorList>
    </citation>
    <scope>NUCLEOTIDE SEQUENCE [LARGE SCALE GENOMIC DNA]</scope>
</reference>
<accession>A0ABN7TCC6</accession>
<evidence type="ECO:0000313" key="3">
    <source>
        <dbReference type="Proteomes" id="UP001158576"/>
    </source>
</evidence>
<gene>
    <name evidence="2" type="ORF">OKIOD_LOCUS17170</name>
</gene>
<keyword evidence="1" id="KW-0472">Membrane</keyword>
<proteinExistence type="predicted"/>
<sequence length="168" mass="19225">MSCRLYSQYYQLKLTAVLISILYIGMGSFLLYLVSDFYTFLESPLMKTRNGEVRTRDLINLPEGTKNSLLLFYFLFCSIAMSTGFVWLFLTVSYDVAWQEKIIKEDKTYSVTLNNPSLSPSDYVQEVERVPGQSDKPPAYDTLALSSPPPKYESVVRISQQTTKSCFL</sequence>
<name>A0ABN7TCC6_OIKDI</name>
<keyword evidence="3" id="KW-1185">Reference proteome</keyword>
<evidence type="ECO:0000313" key="2">
    <source>
        <dbReference type="EMBL" id="CAG5114346.1"/>
    </source>
</evidence>